<evidence type="ECO:0000256" key="3">
    <source>
        <dbReference type="ARBA" id="ARBA00022670"/>
    </source>
</evidence>
<reference evidence="9" key="1">
    <citation type="submission" date="2021-10" db="EMBL/GenBank/DDBJ databases">
        <title>Collection of gut derived symbiotic bacterial strains cultured from healthy donors.</title>
        <authorList>
            <person name="Lin H."/>
            <person name="Littmann E."/>
            <person name="Kohout C."/>
            <person name="Pamer E.G."/>
        </authorList>
    </citation>
    <scope>NUCLEOTIDE SEQUENCE</scope>
    <source>
        <strain evidence="9">DFI.4.48</strain>
    </source>
</reference>
<feature type="transmembrane region" description="Helical" evidence="8">
    <location>
        <begin position="24"/>
        <end position="48"/>
    </location>
</feature>
<proteinExistence type="predicted"/>
<keyword evidence="4 8" id="KW-0812">Transmembrane</keyword>
<dbReference type="GO" id="GO:0008233">
    <property type="term" value="F:peptidase activity"/>
    <property type="evidence" value="ECO:0007669"/>
    <property type="project" value="UniProtKB-KW"/>
</dbReference>
<dbReference type="GO" id="GO:0016020">
    <property type="term" value="C:membrane"/>
    <property type="evidence" value="ECO:0007669"/>
    <property type="project" value="InterPro"/>
</dbReference>
<keyword evidence="3" id="KW-0645">Protease</keyword>
<evidence type="ECO:0000256" key="4">
    <source>
        <dbReference type="ARBA" id="ARBA00022692"/>
    </source>
</evidence>
<sequence length="170" mass="20489">MTICNKITLFLIKREIISNSDIDIFNYGIFVILYNMFLIFNILIIGLFFYKFSFALQFLLFWTPYRIFIGGSHCSTPLRCWIFFDLYFIFAIFLSAVLDINILIVANTLMLFFHLFSTKFKITYPFIIFWVIFYIFLCILPHEYILIMNITYLLNSFLTIHKIYINKFII</sequence>
<dbReference type="EMBL" id="JAJDKZ010000035">
    <property type="protein sequence ID" value="MCB8611068.1"/>
    <property type="molecule type" value="Genomic_DNA"/>
</dbReference>
<keyword evidence="5" id="KW-0378">Hydrolase</keyword>
<organism evidence="9 10">
    <name type="scientific">Faecalibacillus faecis</name>
    <dbReference type="NCBI Taxonomy" id="1982628"/>
    <lineage>
        <taxon>Bacteria</taxon>
        <taxon>Bacillati</taxon>
        <taxon>Bacillota</taxon>
        <taxon>Erysipelotrichia</taxon>
        <taxon>Erysipelotrichales</taxon>
        <taxon>Coprobacillaceae</taxon>
        <taxon>Faecalibacillus</taxon>
    </lineage>
</organism>
<evidence type="ECO:0000256" key="6">
    <source>
        <dbReference type="ARBA" id="ARBA00022989"/>
    </source>
</evidence>
<dbReference type="Pfam" id="PF04647">
    <property type="entry name" value="AgrB"/>
    <property type="match status" value="1"/>
</dbReference>
<evidence type="ECO:0000256" key="1">
    <source>
        <dbReference type="ARBA" id="ARBA00022475"/>
    </source>
</evidence>
<evidence type="ECO:0000256" key="8">
    <source>
        <dbReference type="SAM" id="Phobius"/>
    </source>
</evidence>
<evidence type="ECO:0000313" key="10">
    <source>
        <dbReference type="Proteomes" id="UP001198439"/>
    </source>
</evidence>
<protein>
    <submittedName>
        <fullName evidence="9">Accessory gene regulator B family protein</fullName>
    </submittedName>
</protein>
<feature type="transmembrane region" description="Helical" evidence="8">
    <location>
        <begin position="122"/>
        <end position="140"/>
    </location>
</feature>
<evidence type="ECO:0000313" key="9">
    <source>
        <dbReference type="EMBL" id="MCB8611068.1"/>
    </source>
</evidence>
<accession>A0AAW4VVW5</accession>
<keyword evidence="2" id="KW-0673">Quorum sensing</keyword>
<name>A0AAW4VVW5_9FIRM</name>
<dbReference type="InterPro" id="IPR006741">
    <property type="entry name" value="AgrB"/>
</dbReference>
<comment type="caution">
    <text evidence="9">The sequence shown here is derived from an EMBL/GenBank/DDBJ whole genome shotgun (WGS) entry which is preliminary data.</text>
</comment>
<gene>
    <name evidence="9" type="ORF">LJD69_10760</name>
</gene>
<keyword evidence="7 8" id="KW-0472">Membrane</keyword>
<dbReference type="GO" id="GO:0006508">
    <property type="term" value="P:proteolysis"/>
    <property type="evidence" value="ECO:0007669"/>
    <property type="project" value="UniProtKB-KW"/>
</dbReference>
<dbReference type="AlphaFoldDB" id="A0AAW4VVW5"/>
<evidence type="ECO:0000256" key="5">
    <source>
        <dbReference type="ARBA" id="ARBA00022801"/>
    </source>
</evidence>
<keyword evidence="1" id="KW-1003">Cell membrane</keyword>
<evidence type="ECO:0000256" key="2">
    <source>
        <dbReference type="ARBA" id="ARBA00022654"/>
    </source>
</evidence>
<keyword evidence="6 8" id="KW-1133">Transmembrane helix</keyword>
<dbReference type="GO" id="GO:0009372">
    <property type="term" value="P:quorum sensing"/>
    <property type="evidence" value="ECO:0007669"/>
    <property type="project" value="UniProtKB-KW"/>
</dbReference>
<dbReference type="Proteomes" id="UP001198439">
    <property type="component" value="Unassembled WGS sequence"/>
</dbReference>
<evidence type="ECO:0000256" key="7">
    <source>
        <dbReference type="ARBA" id="ARBA00023136"/>
    </source>
</evidence>
<dbReference type="RefSeq" id="WP_227279911.1">
    <property type="nucleotide sequence ID" value="NZ_JAJDKR010000035.1"/>
</dbReference>
<feature type="transmembrane region" description="Helical" evidence="8">
    <location>
        <begin position="86"/>
        <end position="116"/>
    </location>
</feature>